<dbReference type="AlphaFoldDB" id="A0A543G159"/>
<comment type="caution">
    <text evidence="1">The sequence shown here is derived from an EMBL/GenBank/DDBJ whole genome shotgun (WGS) entry which is preliminary data.</text>
</comment>
<sequence length="192" mass="22267">MDTNNKSLQTFSDNSLTQEQTQALTNYLPENFIPKVKAIKTVKQALEQRTSSLAKIKKNVGTVRTEALIKVYLVRLNDLLDLKKPLSEEAINEIANILTTDYYSLTMTDIVFVLQQAVKGKYGEMFESLNIPKVIKWFEIYFNERCNTAEQMSQDEKNKHNSLFGRERSSEAVNEQREFSKQYTINKLINRK</sequence>
<accession>A0A543G159</accession>
<organism evidence="1 2">
    <name type="scientific">Flavobacterium branchiophilum</name>
    <dbReference type="NCBI Taxonomy" id="55197"/>
    <lineage>
        <taxon>Bacteria</taxon>
        <taxon>Pseudomonadati</taxon>
        <taxon>Bacteroidota</taxon>
        <taxon>Flavobacteriia</taxon>
        <taxon>Flavobacteriales</taxon>
        <taxon>Flavobacteriaceae</taxon>
        <taxon>Flavobacterium</taxon>
    </lineage>
</organism>
<name>A0A543G159_9FLAO</name>
<protein>
    <submittedName>
        <fullName evidence="1">Uncharacterized protein</fullName>
    </submittedName>
</protein>
<reference evidence="1 2" key="1">
    <citation type="submission" date="2019-06" db="EMBL/GenBank/DDBJ databases">
        <title>Genomic Encyclopedia of Archaeal and Bacterial Type Strains, Phase II (KMG-II): from individual species to whole genera.</title>
        <authorList>
            <person name="Goeker M."/>
        </authorList>
    </citation>
    <scope>NUCLEOTIDE SEQUENCE [LARGE SCALE GENOMIC DNA]</scope>
    <source>
        <strain evidence="1 2">DSM 24789</strain>
    </source>
</reference>
<proteinExistence type="predicted"/>
<gene>
    <name evidence="1" type="ORF">BC670_0630</name>
</gene>
<evidence type="ECO:0000313" key="2">
    <source>
        <dbReference type="Proteomes" id="UP000320773"/>
    </source>
</evidence>
<dbReference type="Proteomes" id="UP000320773">
    <property type="component" value="Unassembled WGS sequence"/>
</dbReference>
<evidence type="ECO:0000313" key="1">
    <source>
        <dbReference type="EMBL" id="TQM39799.1"/>
    </source>
</evidence>
<dbReference type="EMBL" id="VFPJ01000001">
    <property type="protein sequence ID" value="TQM39799.1"/>
    <property type="molecule type" value="Genomic_DNA"/>
</dbReference>
<dbReference type="RefSeq" id="WP_089080512.1">
    <property type="nucleotide sequence ID" value="NZ_VFPJ01000001.1"/>
</dbReference>